<comment type="similarity">
    <text evidence="1">Belongs to the short-chain dehydrogenases/reductases (SDR) family.</text>
</comment>
<sequence length="226" mass="24271">MSTVLITGANRGIGLALAGCFVEAGWDVHACCRHPEKATTLQSLGASVTIHRLDVTDMLQTENLARSLSGVPLDILVNNAGAKEPGSAFGKVPYEEWSRVFAVNTMAPLHLAERFVGHLETGSRKLIANISSRMGSIGDNDSGGSYVYRSSKAALNMVTRSLSIDLADRGISAIALHPGWVRTKMGGSNAKLETDVSANSLKELMLNLRPEDNGRLLNYDGEHIPW</sequence>
<dbReference type="PANTHER" id="PTHR45458">
    <property type="entry name" value="SHORT-CHAIN DEHYDROGENASE/REDUCTASE SDR"/>
    <property type="match status" value="1"/>
</dbReference>
<proteinExistence type="inferred from homology"/>
<dbReference type="InterPro" id="IPR002347">
    <property type="entry name" value="SDR_fam"/>
</dbReference>
<dbReference type="PANTHER" id="PTHR45458:SF1">
    <property type="entry name" value="SHORT CHAIN DEHYDROGENASE"/>
    <property type="match status" value="1"/>
</dbReference>
<dbReference type="Pfam" id="PF00106">
    <property type="entry name" value="adh_short"/>
    <property type="match status" value="1"/>
</dbReference>
<comment type="caution">
    <text evidence="2">The sequence shown here is derived from an EMBL/GenBank/DDBJ whole genome shotgun (WGS) entry which is preliminary data.</text>
</comment>
<dbReference type="InterPro" id="IPR036291">
    <property type="entry name" value="NAD(P)-bd_dom_sf"/>
</dbReference>
<evidence type="ECO:0000313" key="3">
    <source>
        <dbReference type="Proteomes" id="UP001595799"/>
    </source>
</evidence>
<evidence type="ECO:0000256" key="1">
    <source>
        <dbReference type="RuleBase" id="RU000363"/>
    </source>
</evidence>
<dbReference type="InterPro" id="IPR052184">
    <property type="entry name" value="SDR_enzymes"/>
</dbReference>
<dbReference type="Proteomes" id="UP001595799">
    <property type="component" value="Unassembled WGS sequence"/>
</dbReference>
<dbReference type="RefSeq" id="WP_382423474.1">
    <property type="nucleotide sequence ID" value="NZ_JBHSCW010000011.1"/>
</dbReference>
<dbReference type="Gene3D" id="3.40.50.720">
    <property type="entry name" value="NAD(P)-binding Rossmann-like Domain"/>
    <property type="match status" value="1"/>
</dbReference>
<evidence type="ECO:0000313" key="2">
    <source>
        <dbReference type="EMBL" id="MFC4353097.1"/>
    </source>
</evidence>
<gene>
    <name evidence="2" type="ORF">ACFOW6_16225</name>
</gene>
<reference evidence="3" key="1">
    <citation type="journal article" date="2019" name="Int. J. Syst. Evol. Microbiol.">
        <title>The Global Catalogue of Microorganisms (GCM) 10K type strain sequencing project: providing services to taxonomists for standard genome sequencing and annotation.</title>
        <authorList>
            <consortium name="The Broad Institute Genomics Platform"/>
            <consortium name="The Broad Institute Genome Sequencing Center for Infectious Disease"/>
            <person name="Wu L."/>
            <person name="Ma J."/>
        </authorList>
    </citation>
    <scope>NUCLEOTIDE SEQUENCE [LARGE SCALE GENOMIC DNA]</scope>
    <source>
        <strain evidence="3">CECT 8472</strain>
    </source>
</reference>
<name>A0ABV8UQU6_9PROT</name>
<protein>
    <submittedName>
        <fullName evidence="2">SDR family oxidoreductase</fullName>
    </submittedName>
</protein>
<dbReference type="SUPFAM" id="SSF51735">
    <property type="entry name" value="NAD(P)-binding Rossmann-fold domains"/>
    <property type="match status" value="1"/>
</dbReference>
<organism evidence="2 3">
    <name type="scientific">Fodinicurvata halophila</name>
    <dbReference type="NCBI Taxonomy" id="1419723"/>
    <lineage>
        <taxon>Bacteria</taxon>
        <taxon>Pseudomonadati</taxon>
        <taxon>Pseudomonadota</taxon>
        <taxon>Alphaproteobacteria</taxon>
        <taxon>Rhodospirillales</taxon>
        <taxon>Rhodovibrionaceae</taxon>
        <taxon>Fodinicurvata</taxon>
    </lineage>
</organism>
<dbReference type="PRINTS" id="PR00080">
    <property type="entry name" value="SDRFAMILY"/>
</dbReference>
<accession>A0ABV8UQU6</accession>
<dbReference type="CDD" id="cd05325">
    <property type="entry name" value="carb_red_sniffer_like_SDR_c"/>
    <property type="match status" value="1"/>
</dbReference>
<keyword evidence="3" id="KW-1185">Reference proteome</keyword>
<dbReference type="EMBL" id="JBHSCW010000011">
    <property type="protein sequence ID" value="MFC4353097.1"/>
    <property type="molecule type" value="Genomic_DNA"/>
</dbReference>
<dbReference type="PRINTS" id="PR00081">
    <property type="entry name" value="GDHRDH"/>
</dbReference>